<protein>
    <recommendedName>
        <fullName evidence="2">HTH tetR-type domain-containing protein</fullName>
    </recommendedName>
</protein>
<evidence type="ECO:0000256" key="1">
    <source>
        <dbReference type="ARBA" id="ARBA00023125"/>
    </source>
</evidence>
<dbReference type="RefSeq" id="WP_126310190.1">
    <property type="nucleotide sequence ID" value="NZ_AP018449.1"/>
</dbReference>
<dbReference type="InterPro" id="IPR001647">
    <property type="entry name" value="HTH_TetR"/>
</dbReference>
<gene>
    <name evidence="3" type="ORF">MAMMFC1_04060</name>
</gene>
<dbReference type="AlphaFoldDB" id="A0A348AQK0"/>
<reference evidence="3 4" key="1">
    <citation type="journal article" date="2018" name="Int. J. Syst. Evol. Microbiol.">
        <title>Methylomusa anaerophila gen. nov., sp. nov., an anaerobic methanol-utilizing bacterium isolated from a microbial fuel cell.</title>
        <authorList>
            <person name="Amano N."/>
            <person name="Yamamuro A."/>
            <person name="Miyahara M."/>
            <person name="Kouzuma A."/>
            <person name="Abe T."/>
            <person name="Watanabe K."/>
        </authorList>
    </citation>
    <scope>NUCLEOTIDE SEQUENCE [LARGE SCALE GENOMIC DNA]</scope>
    <source>
        <strain evidence="3 4">MMFC1</strain>
    </source>
</reference>
<dbReference type="Pfam" id="PF00440">
    <property type="entry name" value="TetR_N"/>
    <property type="match status" value="1"/>
</dbReference>
<dbReference type="SUPFAM" id="SSF46689">
    <property type="entry name" value="Homeodomain-like"/>
    <property type="match status" value="1"/>
</dbReference>
<dbReference type="InterPro" id="IPR009057">
    <property type="entry name" value="Homeodomain-like_sf"/>
</dbReference>
<accession>A0A348AQK0</accession>
<feature type="domain" description="HTH tetR-type" evidence="2">
    <location>
        <begin position="11"/>
        <end position="55"/>
    </location>
</feature>
<evidence type="ECO:0000259" key="2">
    <source>
        <dbReference type="Pfam" id="PF00440"/>
    </source>
</evidence>
<dbReference type="InterPro" id="IPR036271">
    <property type="entry name" value="Tet_transcr_reg_TetR-rel_C_sf"/>
</dbReference>
<dbReference type="KEGG" id="mana:MAMMFC1_04060"/>
<keyword evidence="4" id="KW-1185">Reference proteome</keyword>
<keyword evidence="1" id="KW-0238">DNA-binding</keyword>
<evidence type="ECO:0000313" key="4">
    <source>
        <dbReference type="Proteomes" id="UP000276437"/>
    </source>
</evidence>
<dbReference type="SUPFAM" id="SSF48498">
    <property type="entry name" value="Tetracyclin repressor-like, C-terminal domain"/>
    <property type="match status" value="1"/>
</dbReference>
<name>A0A348AQK0_9FIRM</name>
<proteinExistence type="predicted"/>
<dbReference type="Proteomes" id="UP000276437">
    <property type="component" value="Chromosome"/>
</dbReference>
<dbReference type="GO" id="GO:0003677">
    <property type="term" value="F:DNA binding"/>
    <property type="evidence" value="ECO:0007669"/>
    <property type="project" value="UniProtKB-KW"/>
</dbReference>
<evidence type="ECO:0000313" key="3">
    <source>
        <dbReference type="EMBL" id="BBB93348.1"/>
    </source>
</evidence>
<organism evidence="3 4">
    <name type="scientific">Methylomusa anaerophila</name>
    <dbReference type="NCBI Taxonomy" id="1930071"/>
    <lineage>
        <taxon>Bacteria</taxon>
        <taxon>Bacillati</taxon>
        <taxon>Bacillota</taxon>
        <taxon>Negativicutes</taxon>
        <taxon>Selenomonadales</taxon>
        <taxon>Sporomusaceae</taxon>
        <taxon>Methylomusa</taxon>
    </lineage>
</organism>
<dbReference type="EMBL" id="AP018449">
    <property type="protein sequence ID" value="BBB93348.1"/>
    <property type="molecule type" value="Genomic_DNA"/>
</dbReference>
<sequence length="189" mass="21624">MSQPVLDRQQILTIALAAFNQYGDAFTLDRLAVRLSVPPSSLYPYFSSKPELIRQLVSFTLDGIRQTNPKPPQRSLAVEFQYLFATYQKALTSFSQTALLDLKLHYPEEWAIIRQFRENHWQKIADILQVNITSGRLRPINIVLLQGMVDGMLQEPFLLEASTWCSEAMPLSLPELVDIFLFGIVRRAP</sequence>
<dbReference type="OrthoDB" id="9812134at2"/>
<dbReference type="Gene3D" id="1.10.357.10">
    <property type="entry name" value="Tetracycline Repressor, domain 2"/>
    <property type="match status" value="1"/>
</dbReference>